<evidence type="ECO:0000313" key="2">
    <source>
        <dbReference type="WBParaSite" id="L893_g31097.t1"/>
    </source>
</evidence>
<dbReference type="AlphaFoldDB" id="A0A1I7ZYR0"/>
<protein>
    <submittedName>
        <fullName evidence="2">Uncharacterized protein</fullName>
    </submittedName>
</protein>
<proteinExistence type="predicted"/>
<organism evidence="1 2">
    <name type="scientific">Steinernema glaseri</name>
    <dbReference type="NCBI Taxonomy" id="37863"/>
    <lineage>
        <taxon>Eukaryota</taxon>
        <taxon>Metazoa</taxon>
        <taxon>Ecdysozoa</taxon>
        <taxon>Nematoda</taxon>
        <taxon>Chromadorea</taxon>
        <taxon>Rhabditida</taxon>
        <taxon>Tylenchina</taxon>
        <taxon>Panagrolaimomorpha</taxon>
        <taxon>Strongyloidoidea</taxon>
        <taxon>Steinernematidae</taxon>
        <taxon>Steinernema</taxon>
    </lineage>
</organism>
<dbReference type="WBParaSite" id="L893_g31097.t1">
    <property type="protein sequence ID" value="L893_g31097.t1"/>
    <property type="gene ID" value="L893_g31097"/>
</dbReference>
<sequence length="66" mass="7522">MLSLFRGNLSSRVVPSLTSVRTETTLAEKMRRASMGIDQQDNEAIQRERVETELDSKVCELPTWPL</sequence>
<evidence type="ECO:0000313" key="1">
    <source>
        <dbReference type="Proteomes" id="UP000095287"/>
    </source>
</evidence>
<keyword evidence="1" id="KW-1185">Reference proteome</keyword>
<reference evidence="2" key="1">
    <citation type="submission" date="2016-11" db="UniProtKB">
        <authorList>
            <consortium name="WormBaseParasite"/>
        </authorList>
    </citation>
    <scope>IDENTIFICATION</scope>
</reference>
<accession>A0A1I7ZYR0</accession>
<name>A0A1I7ZYR0_9BILA</name>
<dbReference type="Proteomes" id="UP000095287">
    <property type="component" value="Unplaced"/>
</dbReference>